<accession>A0ABR4DXK1</accession>
<evidence type="ECO:0000256" key="4">
    <source>
        <dbReference type="ARBA" id="ARBA00023015"/>
    </source>
</evidence>
<dbReference type="EMBL" id="JBAWTH010000146">
    <property type="protein sequence ID" value="KAL2274889.1"/>
    <property type="molecule type" value="Genomic_DNA"/>
</dbReference>
<dbReference type="Gene3D" id="4.10.240.10">
    <property type="entry name" value="Zn(2)-C6 fungal-type DNA-binding domain"/>
    <property type="match status" value="1"/>
</dbReference>
<dbReference type="InterPro" id="IPR036864">
    <property type="entry name" value="Zn2-C6_fun-type_DNA-bd_sf"/>
</dbReference>
<evidence type="ECO:0000256" key="1">
    <source>
        <dbReference type="ARBA" id="ARBA00004123"/>
    </source>
</evidence>
<dbReference type="PROSITE" id="PS50048">
    <property type="entry name" value="ZN2_CY6_FUNGAL_2"/>
    <property type="match status" value="1"/>
</dbReference>
<evidence type="ECO:0000256" key="3">
    <source>
        <dbReference type="ARBA" id="ARBA00022833"/>
    </source>
</evidence>
<dbReference type="InterPro" id="IPR007219">
    <property type="entry name" value="XnlR_reg_dom"/>
</dbReference>
<feature type="domain" description="Zn(2)-C6 fungal-type" evidence="9">
    <location>
        <begin position="50"/>
        <end position="80"/>
    </location>
</feature>
<dbReference type="CDD" id="cd12148">
    <property type="entry name" value="fungal_TF_MHR"/>
    <property type="match status" value="1"/>
</dbReference>
<dbReference type="CDD" id="cd00067">
    <property type="entry name" value="GAL4"/>
    <property type="match status" value="1"/>
</dbReference>
<dbReference type="Pfam" id="PF00172">
    <property type="entry name" value="Zn_clus"/>
    <property type="match status" value="1"/>
</dbReference>
<comment type="subcellular location">
    <subcellularLocation>
        <location evidence="1">Nucleus</location>
    </subcellularLocation>
</comment>
<feature type="compositionally biased region" description="Polar residues" evidence="8">
    <location>
        <begin position="760"/>
        <end position="769"/>
    </location>
</feature>
<dbReference type="InterPro" id="IPR051615">
    <property type="entry name" value="Transcr_Regulatory_Elem"/>
</dbReference>
<keyword evidence="7" id="KW-0539">Nucleus</keyword>
<feature type="region of interest" description="Disordered" evidence="8">
    <location>
        <begin position="644"/>
        <end position="689"/>
    </location>
</feature>
<evidence type="ECO:0000313" key="10">
    <source>
        <dbReference type="EMBL" id="KAL2274888.1"/>
    </source>
</evidence>
<name>A0ABR4DXK1_9PEZI</name>
<organism evidence="10 11">
    <name type="scientific">Diaporthe vaccinii</name>
    <dbReference type="NCBI Taxonomy" id="105482"/>
    <lineage>
        <taxon>Eukaryota</taxon>
        <taxon>Fungi</taxon>
        <taxon>Dikarya</taxon>
        <taxon>Ascomycota</taxon>
        <taxon>Pezizomycotina</taxon>
        <taxon>Sordariomycetes</taxon>
        <taxon>Sordariomycetidae</taxon>
        <taxon>Diaporthales</taxon>
        <taxon>Diaporthaceae</taxon>
        <taxon>Diaporthe</taxon>
        <taxon>Diaporthe eres species complex</taxon>
    </lineage>
</organism>
<keyword evidence="11" id="KW-1185">Reference proteome</keyword>
<dbReference type="SMART" id="SM00066">
    <property type="entry name" value="GAL4"/>
    <property type="match status" value="1"/>
</dbReference>
<feature type="compositionally biased region" description="Polar residues" evidence="8">
    <location>
        <begin position="701"/>
        <end position="713"/>
    </location>
</feature>
<feature type="compositionally biased region" description="Low complexity" evidence="8">
    <location>
        <begin position="26"/>
        <end position="48"/>
    </location>
</feature>
<evidence type="ECO:0000256" key="7">
    <source>
        <dbReference type="ARBA" id="ARBA00023242"/>
    </source>
</evidence>
<protein>
    <recommendedName>
        <fullName evidence="9">Zn(2)-C6 fungal-type domain-containing protein</fullName>
    </recommendedName>
</protein>
<feature type="compositionally biased region" description="Low complexity" evidence="8">
    <location>
        <begin position="1"/>
        <end position="16"/>
    </location>
</feature>
<feature type="region of interest" description="Disordered" evidence="8">
    <location>
        <begin position="700"/>
        <end position="719"/>
    </location>
</feature>
<feature type="region of interest" description="Disordered" evidence="8">
    <location>
        <begin position="1"/>
        <end position="49"/>
    </location>
</feature>
<comment type="caution">
    <text evidence="10">The sequence shown here is derived from an EMBL/GenBank/DDBJ whole genome shotgun (WGS) entry which is preliminary data.</text>
</comment>
<evidence type="ECO:0000256" key="2">
    <source>
        <dbReference type="ARBA" id="ARBA00022723"/>
    </source>
</evidence>
<feature type="region of interest" description="Disordered" evidence="8">
    <location>
        <begin position="101"/>
        <end position="138"/>
    </location>
</feature>
<dbReference type="SMART" id="SM00906">
    <property type="entry name" value="Fungal_trans"/>
    <property type="match status" value="1"/>
</dbReference>
<dbReference type="PROSITE" id="PS00463">
    <property type="entry name" value="ZN2_CY6_FUNGAL_1"/>
    <property type="match status" value="1"/>
</dbReference>
<gene>
    <name evidence="10" type="ORF">FJTKL_02633</name>
</gene>
<evidence type="ECO:0000313" key="11">
    <source>
        <dbReference type="Proteomes" id="UP001600888"/>
    </source>
</evidence>
<evidence type="ECO:0000256" key="6">
    <source>
        <dbReference type="ARBA" id="ARBA00023163"/>
    </source>
</evidence>
<dbReference type="PANTHER" id="PTHR31313">
    <property type="entry name" value="TY1 ENHANCER ACTIVATOR"/>
    <property type="match status" value="1"/>
</dbReference>
<keyword evidence="3" id="KW-0862">Zinc</keyword>
<dbReference type="PANTHER" id="PTHR31313:SF85">
    <property type="entry name" value="ZN(II)2CYS6 TRANSCRIPTION FACTOR (EUROFUNG)"/>
    <property type="match status" value="1"/>
</dbReference>
<keyword evidence="5" id="KW-0238">DNA-binding</keyword>
<dbReference type="EMBL" id="JBAWTH010000146">
    <property type="protein sequence ID" value="KAL2274888.1"/>
    <property type="molecule type" value="Genomic_DNA"/>
</dbReference>
<evidence type="ECO:0000256" key="8">
    <source>
        <dbReference type="SAM" id="MobiDB-lite"/>
    </source>
</evidence>
<dbReference type="SUPFAM" id="SSF57701">
    <property type="entry name" value="Zn2/Cys6 DNA-binding domain"/>
    <property type="match status" value="1"/>
</dbReference>
<feature type="region of interest" description="Disordered" evidence="8">
    <location>
        <begin position="760"/>
        <end position="779"/>
    </location>
</feature>
<sequence>MSSASGPASSSTKNGANGSGNGNGTSGHKSGAATTSAPSSARATKKSAFSCEPCRRRKVKCGGEQPVCSRCLARNDACVYKLNPTLSYTQRLEERIKDLEEQVSKAQAQAQAPPQPQRGLSEGPLSSSHDSSLAGHESEGLAGTFKGLKLDEKGVITYHGATSFFHLPSEYGRQSSDAPSPSNPEDPLYGKRERLVNNAWQQRALEDLSEIPEPFQYLLSTHWCWIQPLWNFVYRPTFTRDMQLLGPYYSHTLLNAILSHSIRWGRWDKDTRERLENDYDGGAVFSRHARAMVLEEISRGVATIPTVQTLLLLSAQECSAGNTSQAWMYSGMAFRMIDHLGICVDSQRYTGNIPFSDEDVEIRRRLFWSCYFWDKIVSLYLGRSPSLQHSDVSPPQMILDDSNENEMWTPFGITYPDGVKYPPIAAHSTSCFVQMCRLTVIFNEILIHMYDPLGLNTETEIQECLVRQEAALKQWWEDLPHFLKMDASMLPPLAPPSHIVTLNCLYHTFNILLHRPMLSRECTPNNNRAKHLLECVSSATSIIAIFDLFCKSFGIYRSVLSLSYCVYIAASIFLLQVQAAANAQNAGASSGMLTDEQQQQQQPALRRLDFCIRALSKLKDINPIVGSGVELILRELAALGIQTPGTATPPGYQGQAPQNQARPGFPHHQQASSMSSEFRGRQDSFSGFGHRMSHHEIMMGNTDSHMTGFGSPSRTPPGIQQALFQFPQPTQPDKINQHLQHHGISDQVFQAVSSLQPITASFGNPMSTQEHPREYYEHR</sequence>
<keyword evidence="4" id="KW-0805">Transcription regulation</keyword>
<keyword evidence="6" id="KW-0804">Transcription</keyword>
<feature type="compositionally biased region" description="Basic and acidic residues" evidence="8">
    <location>
        <begin position="770"/>
        <end position="779"/>
    </location>
</feature>
<dbReference type="Pfam" id="PF04082">
    <property type="entry name" value="Fungal_trans"/>
    <property type="match status" value="1"/>
</dbReference>
<reference evidence="10 11" key="1">
    <citation type="submission" date="2024-03" db="EMBL/GenBank/DDBJ databases">
        <title>A high-quality draft genome sequence of Diaporthe vaccinii, a causative agent of upright dieback and viscid rot disease in cranberry plants.</title>
        <authorList>
            <person name="Sarrasin M."/>
            <person name="Lang B.F."/>
            <person name="Burger G."/>
        </authorList>
    </citation>
    <scope>NUCLEOTIDE SEQUENCE [LARGE SCALE GENOMIC DNA]</scope>
    <source>
        <strain evidence="10 11">IS7</strain>
    </source>
</reference>
<evidence type="ECO:0000259" key="9">
    <source>
        <dbReference type="PROSITE" id="PS50048"/>
    </source>
</evidence>
<dbReference type="InterPro" id="IPR001138">
    <property type="entry name" value="Zn2Cys6_DnaBD"/>
</dbReference>
<evidence type="ECO:0000256" key="5">
    <source>
        <dbReference type="ARBA" id="ARBA00023125"/>
    </source>
</evidence>
<feature type="region of interest" description="Disordered" evidence="8">
    <location>
        <begin position="170"/>
        <end position="189"/>
    </location>
</feature>
<keyword evidence="2" id="KW-0479">Metal-binding</keyword>
<dbReference type="Proteomes" id="UP001600888">
    <property type="component" value="Unassembled WGS sequence"/>
</dbReference>
<dbReference type="PRINTS" id="PR00755">
    <property type="entry name" value="AFLATOXINBRP"/>
</dbReference>
<proteinExistence type="predicted"/>